<reference evidence="2 3" key="1">
    <citation type="submission" date="2020-09" db="EMBL/GenBank/DDBJ databases">
        <title>De no assembly of potato wild relative species, Solanum commersonii.</title>
        <authorList>
            <person name="Cho K."/>
        </authorList>
    </citation>
    <scope>NUCLEOTIDE SEQUENCE [LARGE SCALE GENOMIC DNA]</scope>
    <source>
        <strain evidence="2">LZ3.2</strain>
        <tissue evidence="2">Leaf</tissue>
    </source>
</reference>
<organism evidence="2 3">
    <name type="scientific">Solanum commersonii</name>
    <name type="common">Commerson's wild potato</name>
    <name type="synonym">Commerson's nightshade</name>
    <dbReference type="NCBI Taxonomy" id="4109"/>
    <lineage>
        <taxon>Eukaryota</taxon>
        <taxon>Viridiplantae</taxon>
        <taxon>Streptophyta</taxon>
        <taxon>Embryophyta</taxon>
        <taxon>Tracheophyta</taxon>
        <taxon>Spermatophyta</taxon>
        <taxon>Magnoliopsida</taxon>
        <taxon>eudicotyledons</taxon>
        <taxon>Gunneridae</taxon>
        <taxon>Pentapetalae</taxon>
        <taxon>asterids</taxon>
        <taxon>lamiids</taxon>
        <taxon>Solanales</taxon>
        <taxon>Solanaceae</taxon>
        <taxon>Solanoideae</taxon>
        <taxon>Solaneae</taxon>
        <taxon>Solanum</taxon>
    </lineage>
</organism>
<keyword evidence="1" id="KW-0812">Transmembrane</keyword>
<feature type="transmembrane region" description="Helical" evidence="1">
    <location>
        <begin position="28"/>
        <end position="46"/>
    </location>
</feature>
<evidence type="ECO:0000256" key="1">
    <source>
        <dbReference type="SAM" id="Phobius"/>
    </source>
</evidence>
<keyword evidence="1" id="KW-1133">Transmembrane helix</keyword>
<keyword evidence="1" id="KW-0472">Membrane</keyword>
<dbReference type="AlphaFoldDB" id="A0A9J5YKL5"/>
<comment type="caution">
    <text evidence="2">The sequence shown here is derived from an EMBL/GenBank/DDBJ whole genome shotgun (WGS) entry which is preliminary data.</text>
</comment>
<keyword evidence="3" id="KW-1185">Reference proteome</keyword>
<dbReference type="Proteomes" id="UP000824120">
    <property type="component" value="Chromosome 6"/>
</dbReference>
<name>A0A9J5YKL5_SOLCO</name>
<dbReference type="EMBL" id="JACXVP010000006">
    <property type="protein sequence ID" value="KAG5600295.1"/>
    <property type="molecule type" value="Genomic_DNA"/>
</dbReference>
<gene>
    <name evidence="2" type="ORF">H5410_031665</name>
</gene>
<evidence type="ECO:0000313" key="2">
    <source>
        <dbReference type="EMBL" id="KAG5600295.1"/>
    </source>
</evidence>
<sequence>FLKSVLRISHSAQLVGIPDSLGDPPFGLLHPLSALAFNIFTSWIIGTLEQKVRIRPFGDSPNGFGDSQSFISLFIQLLLFLFAK</sequence>
<proteinExistence type="predicted"/>
<evidence type="ECO:0000313" key="3">
    <source>
        <dbReference type="Proteomes" id="UP000824120"/>
    </source>
</evidence>
<protein>
    <submittedName>
        <fullName evidence="2">Uncharacterized protein</fullName>
    </submittedName>
</protein>
<accession>A0A9J5YKL5</accession>
<feature type="non-terminal residue" evidence="2">
    <location>
        <position position="1"/>
    </location>
</feature>